<reference evidence="1" key="1">
    <citation type="submission" date="2019-10" db="EMBL/GenBank/DDBJ databases">
        <authorList>
            <consortium name="DOE Joint Genome Institute"/>
            <person name="Kuo A."/>
            <person name="Miyauchi S."/>
            <person name="Kiss E."/>
            <person name="Drula E."/>
            <person name="Kohler A."/>
            <person name="Sanchez-Garcia M."/>
            <person name="Andreopoulos B."/>
            <person name="Barry K.W."/>
            <person name="Bonito G."/>
            <person name="Buee M."/>
            <person name="Carver A."/>
            <person name="Chen C."/>
            <person name="Cichocki N."/>
            <person name="Clum A."/>
            <person name="Culley D."/>
            <person name="Crous P.W."/>
            <person name="Fauchery L."/>
            <person name="Girlanda M."/>
            <person name="Hayes R."/>
            <person name="Keri Z."/>
            <person name="LaButti K."/>
            <person name="Lipzen A."/>
            <person name="Lombard V."/>
            <person name="Magnuson J."/>
            <person name="Maillard F."/>
            <person name="Morin E."/>
            <person name="Murat C."/>
            <person name="Nolan M."/>
            <person name="Ohm R."/>
            <person name="Pangilinan J."/>
            <person name="Pereira M."/>
            <person name="Perotto S."/>
            <person name="Peter M."/>
            <person name="Riley R."/>
            <person name="Sitrit Y."/>
            <person name="Stielow B."/>
            <person name="Szollosi G."/>
            <person name="Zifcakova L."/>
            <person name="Stursova M."/>
            <person name="Spatafora J.W."/>
            <person name="Tedersoo L."/>
            <person name="Vaario L.-M."/>
            <person name="Yamada A."/>
            <person name="Yan M."/>
            <person name="Wang P."/>
            <person name="Xu J."/>
            <person name="Bruns T."/>
            <person name="Baldrian P."/>
            <person name="Vilgalys R."/>
            <person name="Henrissat B."/>
            <person name="Grigoriev I.V."/>
            <person name="Hibbett D."/>
            <person name="Nagy L.G."/>
            <person name="Martin F.M."/>
        </authorList>
    </citation>
    <scope>NUCLEOTIDE SEQUENCE</scope>
    <source>
        <strain evidence="1">BED1</strain>
    </source>
</reference>
<accession>A0AAD4GC71</accession>
<evidence type="ECO:0000313" key="2">
    <source>
        <dbReference type="Proteomes" id="UP001194468"/>
    </source>
</evidence>
<dbReference type="AlphaFoldDB" id="A0AAD4GC71"/>
<gene>
    <name evidence="1" type="ORF">L210DRAFT_3632640</name>
</gene>
<organism evidence="1 2">
    <name type="scientific">Boletus edulis BED1</name>
    <dbReference type="NCBI Taxonomy" id="1328754"/>
    <lineage>
        <taxon>Eukaryota</taxon>
        <taxon>Fungi</taxon>
        <taxon>Dikarya</taxon>
        <taxon>Basidiomycota</taxon>
        <taxon>Agaricomycotina</taxon>
        <taxon>Agaricomycetes</taxon>
        <taxon>Agaricomycetidae</taxon>
        <taxon>Boletales</taxon>
        <taxon>Boletineae</taxon>
        <taxon>Boletaceae</taxon>
        <taxon>Boletoideae</taxon>
        <taxon>Boletus</taxon>
    </lineage>
</organism>
<dbReference type="Proteomes" id="UP001194468">
    <property type="component" value="Unassembled WGS sequence"/>
</dbReference>
<name>A0AAD4GC71_BOLED</name>
<comment type="caution">
    <text evidence="1">The sequence shown here is derived from an EMBL/GenBank/DDBJ whole genome shotgun (WGS) entry which is preliminary data.</text>
</comment>
<protein>
    <submittedName>
        <fullName evidence="1">Uncharacterized protein</fullName>
    </submittedName>
</protein>
<keyword evidence="2" id="KW-1185">Reference proteome</keyword>
<reference evidence="1" key="2">
    <citation type="journal article" date="2020" name="Nat. Commun.">
        <title>Large-scale genome sequencing of mycorrhizal fungi provides insights into the early evolution of symbiotic traits.</title>
        <authorList>
            <person name="Miyauchi S."/>
            <person name="Kiss E."/>
            <person name="Kuo A."/>
            <person name="Drula E."/>
            <person name="Kohler A."/>
            <person name="Sanchez-Garcia M."/>
            <person name="Morin E."/>
            <person name="Andreopoulos B."/>
            <person name="Barry K.W."/>
            <person name="Bonito G."/>
            <person name="Buee M."/>
            <person name="Carver A."/>
            <person name="Chen C."/>
            <person name="Cichocki N."/>
            <person name="Clum A."/>
            <person name="Culley D."/>
            <person name="Crous P.W."/>
            <person name="Fauchery L."/>
            <person name="Girlanda M."/>
            <person name="Hayes R.D."/>
            <person name="Keri Z."/>
            <person name="LaButti K."/>
            <person name="Lipzen A."/>
            <person name="Lombard V."/>
            <person name="Magnuson J."/>
            <person name="Maillard F."/>
            <person name="Murat C."/>
            <person name="Nolan M."/>
            <person name="Ohm R.A."/>
            <person name="Pangilinan J."/>
            <person name="Pereira M.F."/>
            <person name="Perotto S."/>
            <person name="Peter M."/>
            <person name="Pfister S."/>
            <person name="Riley R."/>
            <person name="Sitrit Y."/>
            <person name="Stielow J.B."/>
            <person name="Szollosi G."/>
            <person name="Zifcakova L."/>
            <person name="Stursova M."/>
            <person name="Spatafora J.W."/>
            <person name="Tedersoo L."/>
            <person name="Vaario L.M."/>
            <person name="Yamada A."/>
            <person name="Yan M."/>
            <person name="Wang P."/>
            <person name="Xu J."/>
            <person name="Bruns T."/>
            <person name="Baldrian P."/>
            <person name="Vilgalys R."/>
            <person name="Dunand C."/>
            <person name="Henrissat B."/>
            <person name="Grigoriev I.V."/>
            <person name="Hibbett D."/>
            <person name="Nagy L.G."/>
            <person name="Martin F.M."/>
        </authorList>
    </citation>
    <scope>NUCLEOTIDE SEQUENCE</scope>
    <source>
        <strain evidence="1">BED1</strain>
    </source>
</reference>
<dbReference type="EMBL" id="WHUW01000027">
    <property type="protein sequence ID" value="KAF8434840.1"/>
    <property type="molecule type" value="Genomic_DNA"/>
</dbReference>
<sequence length="241" mass="25874">MNKLETGPGGQRVVQGANRDVKCKTKHGSDTDCIHMIRRGDGKGTATSAVHCDSKRVETGTLAIYQALVMRDFTSSSVMFGVGLHIMVALGAASAPGLGTIILDDRNESCQARLNKFLKSTHNQVLSSTSFLLCNLILDALRRFVISQTPLATTHPECTTMLLLCRDIQSLGLAVICDTRSVSGATSIGHVSGFREWIQEDERVCTLKGPGSALFGGFTSGRGGGMLWEYDFSAQVLTLSM</sequence>
<proteinExistence type="predicted"/>
<evidence type="ECO:0000313" key="1">
    <source>
        <dbReference type="EMBL" id="KAF8434840.1"/>
    </source>
</evidence>